<evidence type="ECO:0000256" key="1">
    <source>
        <dbReference type="SAM" id="MobiDB-lite"/>
    </source>
</evidence>
<feature type="region of interest" description="Disordered" evidence="1">
    <location>
        <begin position="60"/>
        <end position="82"/>
    </location>
</feature>
<dbReference type="EMBL" id="JAPWTK010000936">
    <property type="protein sequence ID" value="KAJ8935089.1"/>
    <property type="molecule type" value="Genomic_DNA"/>
</dbReference>
<dbReference type="AlphaFoldDB" id="A0AAV8X919"/>
<keyword evidence="3" id="KW-1185">Reference proteome</keyword>
<organism evidence="2 3">
    <name type="scientific">Aromia moschata</name>
    <dbReference type="NCBI Taxonomy" id="1265417"/>
    <lineage>
        <taxon>Eukaryota</taxon>
        <taxon>Metazoa</taxon>
        <taxon>Ecdysozoa</taxon>
        <taxon>Arthropoda</taxon>
        <taxon>Hexapoda</taxon>
        <taxon>Insecta</taxon>
        <taxon>Pterygota</taxon>
        <taxon>Neoptera</taxon>
        <taxon>Endopterygota</taxon>
        <taxon>Coleoptera</taxon>
        <taxon>Polyphaga</taxon>
        <taxon>Cucujiformia</taxon>
        <taxon>Chrysomeloidea</taxon>
        <taxon>Cerambycidae</taxon>
        <taxon>Cerambycinae</taxon>
        <taxon>Callichromatini</taxon>
        <taxon>Aromia</taxon>
    </lineage>
</organism>
<gene>
    <name evidence="2" type="ORF">NQ318_021243</name>
</gene>
<evidence type="ECO:0000313" key="2">
    <source>
        <dbReference type="EMBL" id="KAJ8935089.1"/>
    </source>
</evidence>
<accession>A0AAV8X919</accession>
<proteinExistence type="predicted"/>
<dbReference type="Proteomes" id="UP001162162">
    <property type="component" value="Unassembled WGS sequence"/>
</dbReference>
<comment type="caution">
    <text evidence="2">The sequence shown here is derived from an EMBL/GenBank/DDBJ whole genome shotgun (WGS) entry which is preliminary data.</text>
</comment>
<sequence length="82" mass="9321">MTYIDPSLQFSSQPFALFSYRLPPKEKKDGLRNRNALDNDSADDFPEVVRLFQETYPELPPISQGTVSNKRSSFGNVNMYGS</sequence>
<protein>
    <submittedName>
        <fullName evidence="2">Uncharacterized protein</fullName>
    </submittedName>
</protein>
<name>A0AAV8X919_9CUCU</name>
<feature type="compositionally biased region" description="Polar residues" evidence="1">
    <location>
        <begin position="63"/>
        <end position="82"/>
    </location>
</feature>
<reference evidence="2" key="1">
    <citation type="journal article" date="2023" name="Insect Mol. Biol.">
        <title>Genome sequencing provides insights into the evolution of gene families encoding plant cell wall-degrading enzymes in longhorned beetles.</title>
        <authorList>
            <person name="Shin N.R."/>
            <person name="Okamura Y."/>
            <person name="Kirsch R."/>
            <person name="Pauchet Y."/>
        </authorList>
    </citation>
    <scope>NUCLEOTIDE SEQUENCE</scope>
    <source>
        <strain evidence="2">AMC_N1</strain>
    </source>
</reference>
<evidence type="ECO:0000313" key="3">
    <source>
        <dbReference type="Proteomes" id="UP001162162"/>
    </source>
</evidence>